<reference evidence="2" key="2">
    <citation type="submission" date="2025-09" db="UniProtKB">
        <authorList>
            <consortium name="Ensembl"/>
        </authorList>
    </citation>
    <scope>IDENTIFICATION</scope>
</reference>
<dbReference type="Proteomes" id="UP000694415">
    <property type="component" value="Unplaced"/>
</dbReference>
<feature type="region of interest" description="Disordered" evidence="1">
    <location>
        <begin position="38"/>
        <end position="118"/>
    </location>
</feature>
<keyword evidence="3" id="KW-1185">Reference proteome</keyword>
<evidence type="ECO:0000256" key="1">
    <source>
        <dbReference type="SAM" id="MobiDB-lite"/>
    </source>
</evidence>
<accession>A0A8C6HVR3</accession>
<organism evidence="2 3">
    <name type="scientific">Mus spicilegus</name>
    <name type="common">Mound-building mouse</name>
    <dbReference type="NCBI Taxonomy" id="10103"/>
    <lineage>
        <taxon>Eukaryota</taxon>
        <taxon>Metazoa</taxon>
        <taxon>Chordata</taxon>
        <taxon>Craniata</taxon>
        <taxon>Vertebrata</taxon>
        <taxon>Euteleostomi</taxon>
        <taxon>Mammalia</taxon>
        <taxon>Eutheria</taxon>
        <taxon>Euarchontoglires</taxon>
        <taxon>Glires</taxon>
        <taxon>Rodentia</taxon>
        <taxon>Myomorpha</taxon>
        <taxon>Muroidea</taxon>
        <taxon>Muridae</taxon>
        <taxon>Murinae</taxon>
        <taxon>Mus</taxon>
        <taxon>Mus</taxon>
    </lineage>
</organism>
<reference evidence="2" key="1">
    <citation type="submission" date="2025-08" db="UniProtKB">
        <authorList>
            <consortium name="Ensembl"/>
        </authorList>
    </citation>
    <scope>IDENTIFICATION</scope>
</reference>
<evidence type="ECO:0000313" key="3">
    <source>
        <dbReference type="Proteomes" id="UP000694415"/>
    </source>
</evidence>
<dbReference type="AlphaFoldDB" id="A0A8C6HVR3"/>
<sequence>MSASRPIDSPEGERRRFPCSPFIPCTVWLPSPCRHPGSPGLHTGKCAKTRYQTQRPLPLHRSTQPHRLARYQHPQRRSSRPGPCLLGFHHHQPPPPPPRLSSELPRSALCSPAGGRHS</sequence>
<proteinExistence type="predicted"/>
<evidence type="ECO:0000313" key="2">
    <source>
        <dbReference type="Ensembl" id="ENSMSIP00000027909.1"/>
    </source>
</evidence>
<name>A0A8C6HVR3_MUSSI</name>
<feature type="compositionally biased region" description="Basic residues" evidence="1">
    <location>
        <begin position="63"/>
        <end position="79"/>
    </location>
</feature>
<protein>
    <submittedName>
        <fullName evidence="2">Uncharacterized protein</fullName>
    </submittedName>
</protein>
<dbReference type="Ensembl" id="ENSMSIT00000035196.1">
    <property type="protein sequence ID" value="ENSMSIP00000027909.1"/>
    <property type="gene ID" value="ENSMSIG00000023527.1"/>
</dbReference>